<dbReference type="RefSeq" id="WP_003392947.1">
    <property type="nucleotide sequence ID" value="NZ_APBN01000023.1"/>
</dbReference>
<reference evidence="1 2" key="1">
    <citation type="submission" date="2013-03" db="EMBL/GenBank/DDBJ databases">
        <title>Assembly of a new bacterial strain Brevibacillus borstelensis AK1.</title>
        <authorList>
            <person name="Rajan I."/>
            <person name="PoliReddy D."/>
            <person name="Sugumar T."/>
            <person name="Rathinam K."/>
            <person name="Alqarawi S."/>
            <person name="Khalil A.B."/>
            <person name="Sivakumar N."/>
        </authorList>
    </citation>
    <scope>NUCLEOTIDE SEQUENCE [LARGE SCALE GENOMIC DNA]</scope>
    <source>
        <strain evidence="1 2">AK1</strain>
    </source>
</reference>
<protein>
    <submittedName>
        <fullName evidence="1">Uncharacterized protein</fullName>
    </submittedName>
</protein>
<proteinExistence type="predicted"/>
<dbReference type="STRING" id="1300222.I532_24592"/>
<dbReference type="AlphaFoldDB" id="M8D1D0"/>
<dbReference type="EMBL" id="APBN01000023">
    <property type="protein sequence ID" value="EMT50024.1"/>
    <property type="molecule type" value="Genomic_DNA"/>
</dbReference>
<dbReference type="Proteomes" id="UP000012081">
    <property type="component" value="Unassembled WGS sequence"/>
</dbReference>
<evidence type="ECO:0000313" key="1">
    <source>
        <dbReference type="EMBL" id="EMT50024.1"/>
    </source>
</evidence>
<gene>
    <name evidence="1" type="ORF">I532_24592</name>
</gene>
<keyword evidence="2" id="KW-1185">Reference proteome</keyword>
<dbReference type="OrthoDB" id="2961464at2"/>
<sequence length="277" mass="30998">MTTTWRKLKVKVATEMLDVLHDGSSTVKILGEPHSQSIEYDSTKKEGILQSIQMMDFQAKVAMLLRAELKRMGMLPPLPAEKYRVEIDVASRRPKKELPLIEVMKSVVDGINKEIIGNDRSIYECCITNAGPQNVQSRSTQPLDKLSVRIYPLSANTGSPVLSFSDVPIHIVPKEEPLLIDFDNDTRWEPYNWDLQKDVAKALQNDGMHLSGVGGPLQVKMTFTGGKVAGMDIDNMARVYLPILWNLGVNEEEVNAIHLYKQPVQGQQQSSTSIVLQ</sequence>
<comment type="caution">
    <text evidence="1">The sequence shown here is derived from an EMBL/GenBank/DDBJ whole genome shotgun (WGS) entry which is preliminary data.</text>
</comment>
<organism evidence="1 2">
    <name type="scientific">Brevibacillus borstelensis AK1</name>
    <dbReference type="NCBI Taxonomy" id="1300222"/>
    <lineage>
        <taxon>Bacteria</taxon>
        <taxon>Bacillati</taxon>
        <taxon>Bacillota</taxon>
        <taxon>Bacilli</taxon>
        <taxon>Bacillales</taxon>
        <taxon>Paenibacillaceae</taxon>
        <taxon>Brevibacillus</taxon>
    </lineage>
</organism>
<dbReference type="PATRIC" id="fig|1300222.3.peg.5167"/>
<accession>M8D1D0</accession>
<evidence type="ECO:0000313" key="2">
    <source>
        <dbReference type="Proteomes" id="UP000012081"/>
    </source>
</evidence>
<name>M8D1D0_9BACL</name>